<name>A0A816UNW7_9BILA</name>
<dbReference type="PANTHER" id="PTHR47012:SF2">
    <property type="entry name" value="LTD DOMAIN-CONTAINING PROTEIN"/>
    <property type="match status" value="1"/>
</dbReference>
<evidence type="ECO:0000259" key="2">
    <source>
        <dbReference type="PROSITE" id="PS51841"/>
    </source>
</evidence>
<feature type="region of interest" description="Disordered" evidence="1">
    <location>
        <begin position="136"/>
        <end position="200"/>
    </location>
</feature>
<gene>
    <name evidence="4" type="ORF">MBJ925_LOCUS24986</name>
    <name evidence="5" type="ORF">WKI299_LOCUS33023</name>
    <name evidence="3" type="ORF">XDN619_LOCUS9608</name>
</gene>
<feature type="region of interest" description="Disordered" evidence="1">
    <location>
        <begin position="75"/>
        <end position="104"/>
    </location>
</feature>
<dbReference type="AlphaFoldDB" id="A0A816UNW7"/>
<dbReference type="EMBL" id="CAJNRE010013082">
    <property type="protein sequence ID" value="CAF2116127.1"/>
    <property type="molecule type" value="Genomic_DNA"/>
</dbReference>
<dbReference type="PROSITE" id="PS51841">
    <property type="entry name" value="LTD"/>
    <property type="match status" value="1"/>
</dbReference>
<evidence type="ECO:0000313" key="3">
    <source>
        <dbReference type="EMBL" id="CAF2055668.1"/>
    </source>
</evidence>
<dbReference type="Gene3D" id="2.60.40.1260">
    <property type="entry name" value="Lamin Tail domain"/>
    <property type="match status" value="1"/>
</dbReference>
<dbReference type="Pfam" id="PF00932">
    <property type="entry name" value="LTD"/>
    <property type="match status" value="1"/>
</dbReference>
<evidence type="ECO:0000313" key="4">
    <source>
        <dbReference type="EMBL" id="CAF2116127.1"/>
    </source>
</evidence>
<protein>
    <recommendedName>
        <fullName evidence="2">LTD domain-containing protein</fullName>
    </recommendedName>
</protein>
<organism evidence="4 6">
    <name type="scientific">Rotaria magnacalcarata</name>
    <dbReference type="NCBI Taxonomy" id="392030"/>
    <lineage>
        <taxon>Eukaryota</taxon>
        <taxon>Metazoa</taxon>
        <taxon>Spiralia</taxon>
        <taxon>Gnathifera</taxon>
        <taxon>Rotifera</taxon>
        <taxon>Eurotatoria</taxon>
        <taxon>Bdelloidea</taxon>
        <taxon>Philodinida</taxon>
        <taxon>Philodinidae</taxon>
        <taxon>Rotaria</taxon>
    </lineage>
</organism>
<dbReference type="EMBL" id="CAJNRG010003295">
    <property type="protein sequence ID" value="CAF2055668.1"/>
    <property type="molecule type" value="Genomic_DNA"/>
</dbReference>
<evidence type="ECO:0000313" key="6">
    <source>
        <dbReference type="Proteomes" id="UP000663824"/>
    </source>
</evidence>
<accession>A0A816UNW7</accession>
<dbReference type="Proteomes" id="UP000663856">
    <property type="component" value="Unassembled WGS sequence"/>
</dbReference>
<sequence length="488" mass="55581">MEMKQVSLDYKSMLNHNSIKRLIYFVHNLEGKLSSVKLIHDKLHELISVVSKTHEAIIDELTNIKTVLNETIIEQEEDEMIPIDGTKSEWDEDDDDDDDDYDDDAELQSRKLNKIIHREPSPLIRRTGHLILNSASSNESSSIIENNSNSSTNKRSSNLKRTDRSSSRTRSPKSVTFSLDENSVNQQQSIKGPIEGTTNDTKNEAFNQVTTPITCCSHSDSSKQNHCELIPKFEKIITNIRIHEIESRHGDYLRLINLSNSDDYDLSGHYLQQTIATKPLCLFRFPFNTVIRAGHTVTIWCGPTKDITPQPPHVFLWKEQKKWEIGPQCLTTLVKPNGQSIAWFRNSFHINIDQSSSDILYVHSKSSTGSSDVSSNTSSSIKYSFNLHRKQIGFSKFHLIGNNKPPFAHSPNSSIHPDHNGTIFNNRNDLRSQINHKIGVTQLLNRPKSSPFASHTGCKQDLISRSFLRTQQVQQQQQQQQKQTTIKT</sequence>
<proteinExistence type="predicted"/>
<dbReference type="GO" id="GO:0005737">
    <property type="term" value="C:cytoplasm"/>
    <property type="evidence" value="ECO:0007669"/>
    <property type="project" value="TreeGrafter"/>
</dbReference>
<dbReference type="EMBL" id="CAJNRF010015407">
    <property type="protein sequence ID" value="CAF2172541.1"/>
    <property type="molecule type" value="Genomic_DNA"/>
</dbReference>
<dbReference type="InterPro" id="IPR036415">
    <property type="entry name" value="Lamin_tail_dom_sf"/>
</dbReference>
<evidence type="ECO:0000256" key="1">
    <source>
        <dbReference type="SAM" id="MobiDB-lite"/>
    </source>
</evidence>
<feature type="compositionally biased region" description="Low complexity" evidence="1">
    <location>
        <begin position="136"/>
        <end position="156"/>
    </location>
</feature>
<dbReference type="SUPFAM" id="SSF74853">
    <property type="entry name" value="Lamin A/C globular tail domain"/>
    <property type="match status" value="1"/>
</dbReference>
<feature type="compositionally biased region" description="Acidic residues" evidence="1">
    <location>
        <begin position="90"/>
        <end position="104"/>
    </location>
</feature>
<dbReference type="PANTHER" id="PTHR47012">
    <property type="entry name" value="LAMIN TAIL DOMAIN-CONTAINING PROTEIN 1"/>
    <property type="match status" value="1"/>
</dbReference>
<dbReference type="Proteomes" id="UP000663824">
    <property type="component" value="Unassembled WGS sequence"/>
</dbReference>
<dbReference type="Proteomes" id="UP000663887">
    <property type="component" value="Unassembled WGS sequence"/>
</dbReference>
<feature type="compositionally biased region" description="Polar residues" evidence="1">
    <location>
        <begin position="172"/>
        <end position="200"/>
    </location>
</feature>
<comment type="caution">
    <text evidence="4">The sequence shown here is derived from an EMBL/GenBank/DDBJ whole genome shotgun (WGS) entry which is preliminary data.</text>
</comment>
<dbReference type="GO" id="GO:0005635">
    <property type="term" value="C:nuclear envelope"/>
    <property type="evidence" value="ECO:0007669"/>
    <property type="project" value="TreeGrafter"/>
</dbReference>
<evidence type="ECO:0000313" key="5">
    <source>
        <dbReference type="EMBL" id="CAF2172541.1"/>
    </source>
</evidence>
<dbReference type="InterPro" id="IPR042840">
    <property type="entry name" value="LMNTD1"/>
</dbReference>
<reference evidence="4" key="1">
    <citation type="submission" date="2021-02" db="EMBL/GenBank/DDBJ databases">
        <authorList>
            <person name="Nowell W R."/>
        </authorList>
    </citation>
    <scope>NUCLEOTIDE SEQUENCE</scope>
</reference>
<feature type="domain" description="LTD" evidence="2">
    <location>
        <begin position="231"/>
        <end position="353"/>
    </location>
</feature>
<dbReference type="InterPro" id="IPR001322">
    <property type="entry name" value="Lamin_tail_dom"/>
</dbReference>